<dbReference type="EMBL" id="JARTFS010000016">
    <property type="protein sequence ID" value="MED4403362.1"/>
    <property type="molecule type" value="Genomic_DNA"/>
</dbReference>
<keyword evidence="3" id="KW-1185">Reference proteome</keyword>
<evidence type="ECO:0000313" key="3">
    <source>
        <dbReference type="Proteomes" id="UP001342826"/>
    </source>
</evidence>
<name>A0ABU6P1X7_9BACI</name>
<dbReference type="RefSeq" id="WP_066235229.1">
    <property type="nucleotide sequence ID" value="NZ_JARTFQ010000001.1"/>
</dbReference>
<comment type="caution">
    <text evidence="2">The sequence shown here is derived from an EMBL/GenBank/DDBJ whole genome shotgun (WGS) entry which is preliminary data.</text>
</comment>
<reference evidence="2 3" key="1">
    <citation type="submission" date="2023-03" db="EMBL/GenBank/DDBJ databases">
        <title>Bacillus Genome Sequencing.</title>
        <authorList>
            <person name="Dunlap C."/>
        </authorList>
    </citation>
    <scope>NUCLEOTIDE SEQUENCE [LARGE SCALE GENOMIC DNA]</scope>
    <source>
        <strain evidence="2 3">NRS-1717</strain>
    </source>
</reference>
<sequence>MPFFPPNPGRRPFPPGHRQRVRPVPPFRRQPGYLFSPNQNQQAPASKIQGLSGNLNKMMGHVGKVTNGVNMIRQIGSIISLFK</sequence>
<evidence type="ECO:0000313" key="2">
    <source>
        <dbReference type="EMBL" id="MED4403362.1"/>
    </source>
</evidence>
<protein>
    <recommendedName>
        <fullName evidence="4">YppG-like protein</fullName>
    </recommendedName>
</protein>
<feature type="region of interest" description="Disordered" evidence="1">
    <location>
        <begin position="1"/>
        <end position="29"/>
    </location>
</feature>
<gene>
    <name evidence="2" type="ORF">P9271_18815</name>
</gene>
<proteinExistence type="predicted"/>
<dbReference type="Proteomes" id="UP001342826">
    <property type="component" value="Unassembled WGS sequence"/>
</dbReference>
<dbReference type="GeneID" id="301143092"/>
<accession>A0ABU6P1X7</accession>
<evidence type="ECO:0008006" key="4">
    <source>
        <dbReference type="Google" id="ProtNLM"/>
    </source>
</evidence>
<evidence type="ECO:0000256" key="1">
    <source>
        <dbReference type="SAM" id="MobiDB-lite"/>
    </source>
</evidence>
<organism evidence="2 3">
    <name type="scientific">Metabacillus fastidiosus</name>
    <dbReference type="NCBI Taxonomy" id="1458"/>
    <lineage>
        <taxon>Bacteria</taxon>
        <taxon>Bacillati</taxon>
        <taxon>Bacillota</taxon>
        <taxon>Bacilli</taxon>
        <taxon>Bacillales</taxon>
        <taxon>Bacillaceae</taxon>
        <taxon>Metabacillus</taxon>
    </lineage>
</organism>
<feature type="compositionally biased region" description="Pro residues" evidence="1">
    <location>
        <begin position="1"/>
        <end position="15"/>
    </location>
</feature>